<feature type="domain" description="Copper-binding protein MbnP-like" evidence="1">
    <location>
        <begin position="36"/>
        <end position="222"/>
    </location>
</feature>
<dbReference type="RefSeq" id="WP_123127421.1">
    <property type="nucleotide sequence ID" value="NZ_RJJD01000008.1"/>
</dbReference>
<accession>A0A3M9MKQ5</accession>
<keyword evidence="3" id="KW-1185">Reference proteome</keyword>
<proteinExistence type="predicted"/>
<evidence type="ECO:0000259" key="1">
    <source>
        <dbReference type="Pfam" id="PF20243"/>
    </source>
</evidence>
<dbReference type="Proteomes" id="UP000272117">
    <property type="component" value="Unassembled WGS sequence"/>
</dbReference>
<protein>
    <recommendedName>
        <fullName evidence="1">Copper-binding protein MbnP-like domain-containing protein</fullName>
    </recommendedName>
</protein>
<organism evidence="2 3">
    <name type="scientific">Rufibacter latericius</name>
    <dbReference type="NCBI Taxonomy" id="2487040"/>
    <lineage>
        <taxon>Bacteria</taxon>
        <taxon>Pseudomonadati</taxon>
        <taxon>Bacteroidota</taxon>
        <taxon>Cytophagia</taxon>
        <taxon>Cytophagales</taxon>
        <taxon>Hymenobacteraceae</taxon>
        <taxon>Rufibacter</taxon>
    </lineage>
</organism>
<dbReference type="Pfam" id="PF20243">
    <property type="entry name" value="MbnP"/>
    <property type="match status" value="1"/>
</dbReference>
<evidence type="ECO:0000313" key="3">
    <source>
        <dbReference type="Proteomes" id="UP000272117"/>
    </source>
</evidence>
<sequence length="250" mass="28210">MASFTHLYQRLTSVFFLTLVLFTWSCSDDDAPESPSTVTISFQHTFDSQPLVLGQEYTNTHGHKVRFNQLRYYISNVKLTRADGSEYAAPNSYHLMEKMADTSKESFDLPEVPAGRYRSITFSVGVDQAHNHSTDQVGDLDPNHQMAWNWDTGYKFLVAEGQYYNPTEASFKNFIYHIGHDANYRTITLPLPDDWNLTGQNKTLELITNTKVLFGGPNVIDLSAMGFSTVMGGAPAGLVADNIRQMFRLK</sequence>
<comment type="caution">
    <text evidence="2">The sequence shown here is derived from an EMBL/GenBank/DDBJ whole genome shotgun (WGS) entry which is preliminary data.</text>
</comment>
<gene>
    <name evidence="2" type="ORF">EFB08_13175</name>
</gene>
<evidence type="ECO:0000313" key="2">
    <source>
        <dbReference type="EMBL" id="RNI25795.1"/>
    </source>
</evidence>
<dbReference type="InterPro" id="IPR046863">
    <property type="entry name" value="MbnP-like_dom"/>
</dbReference>
<dbReference type="OrthoDB" id="1422031at2"/>
<name>A0A3M9MKQ5_9BACT</name>
<reference evidence="2 3" key="1">
    <citation type="submission" date="2018-11" db="EMBL/GenBank/DDBJ databases">
        <title>Rufibacter latericius sp. nov., isolated from water in Baiyang Lake.</title>
        <authorList>
            <person name="Yang Y."/>
        </authorList>
    </citation>
    <scope>NUCLEOTIDE SEQUENCE [LARGE SCALE GENOMIC DNA]</scope>
    <source>
        <strain evidence="2 3">R-22-1c-1</strain>
    </source>
</reference>
<dbReference type="EMBL" id="RJJD01000008">
    <property type="protein sequence ID" value="RNI25795.1"/>
    <property type="molecule type" value="Genomic_DNA"/>
</dbReference>
<dbReference type="AlphaFoldDB" id="A0A3M9MKQ5"/>